<dbReference type="EMBL" id="APDF01000063">
    <property type="protein sequence ID" value="EMG94118.1"/>
    <property type="molecule type" value="Genomic_DNA"/>
</dbReference>
<reference evidence="3 4" key="1">
    <citation type="submission" date="2012-11" db="EMBL/GenBank/DDBJ databases">
        <authorList>
            <person name="Weinstock G."/>
            <person name="Sodergren E."/>
            <person name="Lobos E.A."/>
            <person name="Fulton L."/>
            <person name="Fulton R."/>
            <person name="Courtney L."/>
            <person name="Fronick C."/>
            <person name="O'Laughlin M."/>
            <person name="Godfrey J."/>
            <person name="Wilson R.M."/>
            <person name="Miner T."/>
            <person name="Farmer C."/>
            <person name="Delehaunty K."/>
            <person name="Cordes M."/>
            <person name="Minx P."/>
            <person name="Tomlinson C."/>
            <person name="Chen J."/>
            <person name="Wollam A."/>
            <person name="Pepin K.H."/>
            <person name="Bhonagiri V."/>
            <person name="Zhang X."/>
            <person name="Suruliraj S."/>
            <person name="Antonio M."/>
            <person name="Secka O."/>
            <person name="Thomas J."/>
            <person name="Warren W."/>
            <person name="Mitreva M."/>
            <person name="Mardis E.R."/>
            <person name="Wilson R.K."/>
        </authorList>
    </citation>
    <scope>NUCLEOTIDE SEQUENCE [LARGE SCALE GENOMIC DNA]</scope>
    <source>
        <strain evidence="3 4">GAM120Ai</strain>
    </source>
</reference>
<comment type="caution">
    <text evidence="3">The sequence shown here is derived from an EMBL/GenBank/DDBJ whole genome shotgun (WGS) entry which is preliminary data.</text>
</comment>
<accession>A0AAV3IDX4</accession>
<dbReference type="Proteomes" id="UP000012012">
    <property type="component" value="Unassembled WGS sequence"/>
</dbReference>
<dbReference type="Gene3D" id="1.10.443.10">
    <property type="entry name" value="Intergrase catalytic core"/>
    <property type="match status" value="1"/>
</dbReference>
<dbReference type="Pfam" id="PF00589">
    <property type="entry name" value="Phage_integrase"/>
    <property type="match status" value="1"/>
</dbReference>
<dbReference type="PROSITE" id="PS51898">
    <property type="entry name" value="TYR_RECOMBINASE"/>
    <property type="match status" value="1"/>
</dbReference>
<evidence type="ECO:0000256" key="1">
    <source>
        <dbReference type="ARBA" id="ARBA00023172"/>
    </source>
</evidence>
<dbReference type="RefSeq" id="WP_001937961.1">
    <property type="nucleotide sequence ID" value="NZ_KB644431.1"/>
</dbReference>
<feature type="domain" description="Tyr recombinase" evidence="2">
    <location>
        <begin position="154"/>
        <end position="345"/>
    </location>
</feature>
<dbReference type="InterPro" id="IPR013762">
    <property type="entry name" value="Integrase-like_cat_sf"/>
</dbReference>
<dbReference type="GO" id="GO:0003677">
    <property type="term" value="F:DNA binding"/>
    <property type="evidence" value="ECO:0007669"/>
    <property type="project" value="InterPro"/>
</dbReference>
<protein>
    <submittedName>
        <fullName evidence="3">Site-specific recombinase, phage integrase family</fullName>
    </submittedName>
</protein>
<keyword evidence="1" id="KW-0233">DNA recombination</keyword>
<dbReference type="CDD" id="cd00397">
    <property type="entry name" value="DNA_BRE_C"/>
    <property type="match status" value="1"/>
</dbReference>
<name>A0AAV3IDX4_HELPX</name>
<dbReference type="AlphaFoldDB" id="A0AAV3IDX4"/>
<proteinExistence type="predicted"/>
<dbReference type="InterPro" id="IPR050090">
    <property type="entry name" value="Tyrosine_recombinase_XerCD"/>
</dbReference>
<sequence>MPHNKLTKSQRELFCNLKAFLYTKAKNFTPIQDVKDMALILDTQDKILKCHNIEQLKQLCHILYNQGIKHTIMMQGLFLFFNYFKDNLKLRSFRMLSEEQVINFLFELAQNRKPSSMAKYVMYLRQFFDYLDRKRRYSFDFTLKNLAFAKTKESLPRHLNDKDLKSFLKTLLDYKPATSFEKRNKCILLIVILGGLRKCEVLNIELKHIQVEEQNYSILIQGKGRKERKAYIKKSLLEPSLNAWLSDEYRLKYFNGAYLFKKDKQKAQNSLTLYNFIPLIFKLAQIKHYKQYGTGLHLFRHSFATLIYQETQDLVLTSRALGHSSLLSTKIYIHTTQEHNKKVALVFDSLVENKKG</sequence>
<organism evidence="3 4">
    <name type="scientific">Helicobacter pylori GAM120Ai</name>
    <dbReference type="NCBI Taxonomy" id="1159029"/>
    <lineage>
        <taxon>Bacteria</taxon>
        <taxon>Pseudomonadati</taxon>
        <taxon>Campylobacterota</taxon>
        <taxon>Epsilonproteobacteria</taxon>
        <taxon>Campylobacterales</taxon>
        <taxon>Helicobacteraceae</taxon>
        <taxon>Helicobacter</taxon>
    </lineage>
</organism>
<gene>
    <name evidence="3" type="ORF">HMPREF1401_01466</name>
</gene>
<evidence type="ECO:0000259" key="2">
    <source>
        <dbReference type="PROSITE" id="PS51898"/>
    </source>
</evidence>
<dbReference type="SUPFAM" id="SSF56349">
    <property type="entry name" value="DNA breaking-rejoining enzymes"/>
    <property type="match status" value="1"/>
</dbReference>
<dbReference type="InterPro" id="IPR002104">
    <property type="entry name" value="Integrase_catalytic"/>
</dbReference>
<dbReference type="PANTHER" id="PTHR30349:SF64">
    <property type="entry name" value="PROPHAGE INTEGRASE INTD-RELATED"/>
    <property type="match status" value="1"/>
</dbReference>
<evidence type="ECO:0000313" key="4">
    <source>
        <dbReference type="Proteomes" id="UP000012012"/>
    </source>
</evidence>
<dbReference type="GO" id="GO:0015074">
    <property type="term" value="P:DNA integration"/>
    <property type="evidence" value="ECO:0007669"/>
    <property type="project" value="InterPro"/>
</dbReference>
<dbReference type="PANTHER" id="PTHR30349">
    <property type="entry name" value="PHAGE INTEGRASE-RELATED"/>
    <property type="match status" value="1"/>
</dbReference>
<dbReference type="GO" id="GO:0006310">
    <property type="term" value="P:DNA recombination"/>
    <property type="evidence" value="ECO:0007669"/>
    <property type="project" value="UniProtKB-KW"/>
</dbReference>
<evidence type="ECO:0000313" key="3">
    <source>
        <dbReference type="EMBL" id="EMG94118.1"/>
    </source>
</evidence>
<dbReference type="InterPro" id="IPR011010">
    <property type="entry name" value="DNA_brk_join_enz"/>
</dbReference>